<proteinExistence type="inferred from homology"/>
<dbReference type="PANTHER" id="PTHR45666">
    <property type="entry name" value="TYPE IV INOSITOL POLYPHOSPHATE 5-PHOSPHATASE 9"/>
    <property type="match status" value="1"/>
</dbReference>
<accession>A0A218VR39</accession>
<dbReference type="GO" id="GO:0004439">
    <property type="term" value="F:phosphatidylinositol-4,5-bisphosphate 5-phosphatase activity"/>
    <property type="evidence" value="ECO:0007669"/>
    <property type="project" value="TreeGrafter"/>
</dbReference>
<comment type="caution">
    <text evidence="4">The sequence shown here is derived from an EMBL/GenBank/DDBJ whole genome shotgun (WGS) entry which is preliminary data.</text>
</comment>
<dbReference type="Proteomes" id="UP000197138">
    <property type="component" value="Unassembled WGS sequence"/>
</dbReference>
<evidence type="ECO:0000313" key="5">
    <source>
        <dbReference type="Proteomes" id="UP000197138"/>
    </source>
</evidence>
<evidence type="ECO:0000259" key="3">
    <source>
        <dbReference type="SMART" id="SM00128"/>
    </source>
</evidence>
<dbReference type="Pfam" id="PF22669">
    <property type="entry name" value="Exo_endo_phos2"/>
    <property type="match status" value="1"/>
</dbReference>
<dbReference type="InterPro" id="IPR045849">
    <property type="entry name" value="IP5P_plant"/>
</dbReference>
<dbReference type="FunFam" id="3.60.10.10:FF:000053">
    <property type="entry name" value="Type IV inositol polyphosphate 5-phosphatase 9"/>
    <property type="match status" value="1"/>
</dbReference>
<dbReference type="InterPro" id="IPR036691">
    <property type="entry name" value="Endo/exonu/phosph_ase_sf"/>
</dbReference>
<protein>
    <recommendedName>
        <fullName evidence="3">Inositol polyphosphate-related phosphatase domain-containing protein</fullName>
    </recommendedName>
</protein>
<dbReference type="SMART" id="SM00128">
    <property type="entry name" value="IPPc"/>
    <property type="match status" value="1"/>
</dbReference>
<dbReference type="PANTHER" id="PTHR45666:SF12">
    <property type="entry name" value="TYPE IV INOSITOL POLYPHOSPHATE 5-PHOSPHATASE 9-LIKE"/>
    <property type="match status" value="1"/>
</dbReference>
<reference evidence="5" key="1">
    <citation type="journal article" date="2017" name="Plant J.">
        <title>The pomegranate (Punica granatum L.) genome and the genomics of punicalagin biosynthesis.</title>
        <authorList>
            <person name="Qin G."/>
            <person name="Xu C."/>
            <person name="Ming R."/>
            <person name="Tang H."/>
            <person name="Guyot R."/>
            <person name="Kramer E.M."/>
            <person name="Hu Y."/>
            <person name="Yi X."/>
            <person name="Qi Y."/>
            <person name="Xu X."/>
            <person name="Gao Z."/>
            <person name="Pan H."/>
            <person name="Jian J."/>
            <person name="Tian Y."/>
            <person name="Yue Z."/>
            <person name="Xu Y."/>
        </authorList>
    </citation>
    <scope>NUCLEOTIDE SEQUENCE [LARGE SCALE GENOMIC DNA]</scope>
    <source>
        <strain evidence="5">cv. Dabenzi</strain>
    </source>
</reference>
<evidence type="ECO:0000313" key="4">
    <source>
        <dbReference type="EMBL" id="OWM62668.1"/>
    </source>
</evidence>
<feature type="domain" description="Inositol polyphosphate-related phosphatase" evidence="3">
    <location>
        <begin position="55"/>
        <end position="391"/>
    </location>
</feature>
<dbReference type="SUPFAM" id="SSF56219">
    <property type="entry name" value="DNase I-like"/>
    <property type="match status" value="1"/>
</dbReference>
<sequence length="422" mass="47813">MWPKLVVNKFLRNSMGSNNFVADLPADCSSCFDDHNHEYSSLLASVKHFNRTDQETFEIFVSSWNVGGVAPPEDLDLEDWLNLRKSPADIYVFGFQEIVPLSAGNVLGSENSKISLKWNRIIKAALHKPRPLPTVDHSTEKDQQGSITGDCPQGFQCVISKQMVGIFISVWARSDLCKYIEHPNISCVGCGIMGWLGNKGSVSVRFLLHETSFCFVCSHLASGGREGDERHRNSDAAEILLRSGFPAGPQRNLPSKILDHDRVIWLGDLNYRIHLPDSTTRALVERRKWNVLLENDQLKAELMKGRIFRGWQEGVIKFAPTYKYYPNSEVYYGCSEEIQKSKKFRAPAWCDRIIWFGEGLKQSLYDRGECKLSDHRPVRAIFSTEVESFHNSSGFKCFLSGRIECFKSIKRTSSDELSVASL</sequence>
<evidence type="ECO:0000256" key="2">
    <source>
        <dbReference type="ARBA" id="ARBA00022801"/>
    </source>
</evidence>
<dbReference type="Gene3D" id="3.60.10.10">
    <property type="entry name" value="Endonuclease/exonuclease/phosphatase"/>
    <property type="match status" value="1"/>
</dbReference>
<keyword evidence="2" id="KW-0378">Hydrolase</keyword>
<organism evidence="4 5">
    <name type="scientific">Punica granatum</name>
    <name type="common">Pomegranate</name>
    <dbReference type="NCBI Taxonomy" id="22663"/>
    <lineage>
        <taxon>Eukaryota</taxon>
        <taxon>Viridiplantae</taxon>
        <taxon>Streptophyta</taxon>
        <taxon>Embryophyta</taxon>
        <taxon>Tracheophyta</taxon>
        <taxon>Spermatophyta</taxon>
        <taxon>Magnoliopsida</taxon>
        <taxon>eudicotyledons</taxon>
        <taxon>Gunneridae</taxon>
        <taxon>Pentapetalae</taxon>
        <taxon>rosids</taxon>
        <taxon>malvids</taxon>
        <taxon>Myrtales</taxon>
        <taxon>Lythraceae</taxon>
        <taxon>Punica</taxon>
    </lineage>
</organism>
<comment type="similarity">
    <text evidence="1">Belongs to the inositol polyphosphate 5-phosphatase family.</text>
</comment>
<dbReference type="EMBL" id="MTKT01006319">
    <property type="protein sequence ID" value="OWM62668.1"/>
    <property type="molecule type" value="Genomic_DNA"/>
</dbReference>
<gene>
    <name evidence="4" type="ORF">CDL15_Pgr019962</name>
</gene>
<dbReference type="AlphaFoldDB" id="A0A218VR39"/>
<name>A0A218VR39_PUNGR</name>
<evidence type="ECO:0000256" key="1">
    <source>
        <dbReference type="ARBA" id="ARBA00010768"/>
    </source>
</evidence>
<dbReference type="GO" id="GO:0046856">
    <property type="term" value="P:phosphatidylinositol dephosphorylation"/>
    <property type="evidence" value="ECO:0007669"/>
    <property type="project" value="InterPro"/>
</dbReference>
<dbReference type="GO" id="GO:0004445">
    <property type="term" value="F:inositol-polyphosphate 5-phosphatase activity"/>
    <property type="evidence" value="ECO:0007669"/>
    <property type="project" value="InterPro"/>
</dbReference>
<dbReference type="GO" id="GO:0034485">
    <property type="term" value="F:phosphatidylinositol-3,4,5-trisphosphate 5-phosphatase activity"/>
    <property type="evidence" value="ECO:0007669"/>
    <property type="project" value="TreeGrafter"/>
</dbReference>
<dbReference type="InterPro" id="IPR000300">
    <property type="entry name" value="IPPc"/>
</dbReference>